<reference evidence="1" key="1">
    <citation type="submission" date="2014-09" db="EMBL/GenBank/DDBJ databases">
        <authorList>
            <person name="Magalhaes I.L.F."/>
            <person name="Oliveira U."/>
            <person name="Santos F.R."/>
            <person name="Vidigal T.H.D.A."/>
            <person name="Brescovit A.D."/>
            <person name="Santos A.J."/>
        </authorList>
    </citation>
    <scope>NUCLEOTIDE SEQUENCE</scope>
    <source>
        <tissue evidence="1">Shoot tissue taken approximately 20 cm above the soil surface</tissue>
    </source>
</reference>
<name>A0A0A9AWE0_ARUDO</name>
<dbReference type="EMBL" id="GBRH01243727">
    <property type="protein sequence ID" value="JAD54168.1"/>
    <property type="molecule type" value="Transcribed_RNA"/>
</dbReference>
<sequence>MRAFVDQVRRPAGLEAPTPWFVPTRISAGDMVMYGRCLM</sequence>
<accession>A0A0A9AWE0</accession>
<reference evidence="1" key="2">
    <citation type="journal article" date="2015" name="Data Brief">
        <title>Shoot transcriptome of the giant reed, Arundo donax.</title>
        <authorList>
            <person name="Barrero R.A."/>
            <person name="Guerrero F.D."/>
            <person name="Moolhuijzen P."/>
            <person name="Goolsby J.A."/>
            <person name="Tidwell J."/>
            <person name="Bellgard S.E."/>
            <person name="Bellgard M.I."/>
        </authorList>
    </citation>
    <scope>NUCLEOTIDE SEQUENCE</scope>
    <source>
        <tissue evidence="1">Shoot tissue taken approximately 20 cm above the soil surface</tissue>
    </source>
</reference>
<proteinExistence type="predicted"/>
<dbReference type="AlphaFoldDB" id="A0A0A9AWE0"/>
<protein>
    <submittedName>
        <fullName evidence="1">Uncharacterized protein</fullName>
    </submittedName>
</protein>
<evidence type="ECO:0000313" key="1">
    <source>
        <dbReference type="EMBL" id="JAD54168.1"/>
    </source>
</evidence>
<organism evidence="1">
    <name type="scientific">Arundo donax</name>
    <name type="common">Giant reed</name>
    <name type="synonym">Donax arundinaceus</name>
    <dbReference type="NCBI Taxonomy" id="35708"/>
    <lineage>
        <taxon>Eukaryota</taxon>
        <taxon>Viridiplantae</taxon>
        <taxon>Streptophyta</taxon>
        <taxon>Embryophyta</taxon>
        <taxon>Tracheophyta</taxon>
        <taxon>Spermatophyta</taxon>
        <taxon>Magnoliopsida</taxon>
        <taxon>Liliopsida</taxon>
        <taxon>Poales</taxon>
        <taxon>Poaceae</taxon>
        <taxon>PACMAD clade</taxon>
        <taxon>Arundinoideae</taxon>
        <taxon>Arundineae</taxon>
        <taxon>Arundo</taxon>
    </lineage>
</organism>